<protein>
    <recommendedName>
        <fullName evidence="10">Bifunctional protein HldE</fullName>
    </recommendedName>
    <domain>
        <recommendedName>
            <fullName evidence="10">D-beta-D-heptose 7-phosphate kinase</fullName>
            <ecNumber evidence="10">2.7.1.167</ecNumber>
        </recommendedName>
        <alternativeName>
            <fullName evidence="10">D-beta-D-heptose 7-phosphotransferase</fullName>
        </alternativeName>
        <alternativeName>
            <fullName evidence="10">D-glycero-beta-D-manno-heptose-7-phosphate kinase</fullName>
        </alternativeName>
    </domain>
    <domain>
        <recommendedName>
            <fullName evidence="10">D-beta-D-heptose 1-phosphate adenylyltransferase</fullName>
            <ecNumber evidence="10">2.7.7.70</ecNumber>
        </recommendedName>
        <alternativeName>
            <fullName evidence="10">D-glycero-beta-D-manno-heptose 1-phosphate adenylyltransferase</fullName>
        </alternativeName>
    </domain>
</protein>
<keyword evidence="6 10" id="KW-0067">ATP-binding</keyword>
<comment type="pathway">
    <text evidence="10">Nucleotide-sugar biosynthesis; ADP-L-glycero-beta-D-manno-heptose biosynthesis; ADP-L-glycero-beta-D-manno-heptose from D-glycero-beta-D-manno-heptose 7-phosphate: step 1/4.</text>
</comment>
<dbReference type="Proteomes" id="UP000660745">
    <property type="component" value="Unassembled WGS sequence"/>
</dbReference>
<dbReference type="GO" id="GO:0005829">
    <property type="term" value="C:cytosol"/>
    <property type="evidence" value="ECO:0007669"/>
    <property type="project" value="TreeGrafter"/>
</dbReference>
<dbReference type="Gene3D" id="3.40.50.620">
    <property type="entry name" value="HUPs"/>
    <property type="match status" value="1"/>
</dbReference>
<dbReference type="InterPro" id="IPR011914">
    <property type="entry name" value="RfaE_dom_II"/>
</dbReference>
<comment type="similarity">
    <text evidence="10">In the N-terminal section; belongs to the carbohydrate kinase PfkB family.</text>
</comment>
<dbReference type="GO" id="GO:0033785">
    <property type="term" value="F:heptose 7-phosphate kinase activity"/>
    <property type="evidence" value="ECO:0007669"/>
    <property type="project" value="UniProtKB-UniRule"/>
</dbReference>
<dbReference type="Pfam" id="PF01467">
    <property type="entry name" value="CTP_transf_like"/>
    <property type="match status" value="1"/>
</dbReference>
<dbReference type="EC" id="2.7.1.167" evidence="10"/>
<evidence type="ECO:0000313" key="14">
    <source>
        <dbReference type="Proteomes" id="UP000660745"/>
    </source>
</evidence>
<feature type="active site" evidence="10">
    <location>
        <position position="271"/>
    </location>
</feature>
<evidence type="ECO:0000256" key="10">
    <source>
        <dbReference type="HAMAP-Rule" id="MF_01603"/>
    </source>
</evidence>
<evidence type="ECO:0000256" key="2">
    <source>
        <dbReference type="ARBA" id="ARBA00022679"/>
    </source>
</evidence>
<evidence type="ECO:0000259" key="11">
    <source>
        <dbReference type="Pfam" id="PF00294"/>
    </source>
</evidence>
<keyword evidence="5 10" id="KW-0418">Kinase</keyword>
<dbReference type="GO" id="GO:0016773">
    <property type="term" value="F:phosphotransferase activity, alcohol group as acceptor"/>
    <property type="evidence" value="ECO:0007669"/>
    <property type="project" value="InterPro"/>
</dbReference>
<dbReference type="NCBIfam" id="TIGR02199">
    <property type="entry name" value="rfaE_dom_II"/>
    <property type="match status" value="1"/>
</dbReference>
<dbReference type="InterPro" id="IPR004821">
    <property type="entry name" value="Cyt_trans-like"/>
</dbReference>
<evidence type="ECO:0000256" key="8">
    <source>
        <dbReference type="ARBA" id="ARBA00023277"/>
    </source>
</evidence>
<dbReference type="GO" id="GO:0005524">
    <property type="term" value="F:ATP binding"/>
    <property type="evidence" value="ECO:0007669"/>
    <property type="project" value="UniProtKB-UniRule"/>
</dbReference>
<organism evidence="13 14">
    <name type="scientific">Nonomuraea glycinis</name>
    <dbReference type="NCBI Taxonomy" id="2047744"/>
    <lineage>
        <taxon>Bacteria</taxon>
        <taxon>Bacillati</taxon>
        <taxon>Actinomycetota</taxon>
        <taxon>Actinomycetes</taxon>
        <taxon>Streptosporangiales</taxon>
        <taxon>Streptosporangiaceae</taxon>
        <taxon>Nonomuraea</taxon>
    </lineage>
</organism>
<dbReference type="HAMAP" id="MF_01603">
    <property type="entry name" value="HldE"/>
    <property type="match status" value="1"/>
</dbReference>
<feature type="region of interest" description="Ribokinase" evidence="10">
    <location>
        <begin position="1"/>
        <end position="326"/>
    </location>
</feature>
<keyword evidence="4 10" id="KW-0547">Nucleotide-binding</keyword>
<dbReference type="SUPFAM" id="SSF53613">
    <property type="entry name" value="Ribokinase-like"/>
    <property type="match status" value="1"/>
</dbReference>
<dbReference type="PROSITE" id="PS00583">
    <property type="entry name" value="PFKB_KINASES_1"/>
    <property type="match status" value="1"/>
</dbReference>
<dbReference type="InterPro" id="IPR011611">
    <property type="entry name" value="PfkB_dom"/>
</dbReference>
<dbReference type="Gene3D" id="3.40.1190.20">
    <property type="match status" value="1"/>
</dbReference>
<dbReference type="EC" id="2.7.7.70" evidence="10"/>
<keyword evidence="2 10" id="KW-0808">Transferase</keyword>
<accession>A0A918A8M4</accession>
<dbReference type="PANTHER" id="PTHR46969:SF1">
    <property type="entry name" value="BIFUNCTIONAL PROTEIN HLDE"/>
    <property type="match status" value="1"/>
</dbReference>
<feature type="domain" description="Carbohydrate kinase PfkB" evidence="11">
    <location>
        <begin position="17"/>
        <end position="115"/>
    </location>
</feature>
<keyword evidence="8 10" id="KW-0119">Carbohydrate metabolism</keyword>
<sequence>MERDIMDDDHTDRDVDAVVVGDVMLDSWLRGPVKRIAQEAPVPVVSVEATEEAPGGAGNTAANLVALGARVRLIGAVGDDACADRLGRALALLGVDARTVTVPGRRTPHKRRLMVGEQLVARYDEEDREPITGAAQARLLAELERALPGADVVIACDYGGGVCTPAVREALAGVPLLVVDAHAITPWRACGPAVVLPNYGEVLELLREDGDVADRVSFLTQRSARLLAESGAGMVVTTLDGEGTLLHRPGHPPYRTYAEPAPDHMATGAGDTYTAAFALWLAGGATPEHAARAAQAAAGVVVRRPGTATCTRQELLRELRRTGGRADGPVQAADRLAHRLDGHRRRGQRIVFTNGCFDVLHRGHVSYLEEASRLGDVLVVAVNSDASTARLKGPGRPINSCEDRMSVLAALTFVDYVTGFDEDTPERLLRMVRPDLYVKGGDYTPDMLPEAPLVRAMGGEVMVLEYVSDRSTTAIIERVRSLPAPDSAGPR</sequence>
<comment type="pathway">
    <text evidence="1">Bacterial outer membrane biogenesis; LPS core biosynthesis.</text>
</comment>
<reference evidence="13" key="2">
    <citation type="submission" date="2020-09" db="EMBL/GenBank/DDBJ databases">
        <authorList>
            <person name="Sun Q."/>
            <person name="Zhou Y."/>
        </authorList>
    </citation>
    <scope>NUCLEOTIDE SEQUENCE</scope>
    <source>
        <strain evidence="13">CGMCC 4.7430</strain>
    </source>
</reference>
<keyword evidence="3 10" id="KW-0548">Nucleotidyltransferase</keyword>
<comment type="caution">
    <text evidence="13">The sequence shown here is derived from an EMBL/GenBank/DDBJ whole genome shotgun (WGS) entry which is preliminary data.</text>
</comment>
<dbReference type="PANTHER" id="PTHR46969">
    <property type="entry name" value="BIFUNCTIONAL PROTEIN HLDE"/>
    <property type="match status" value="1"/>
</dbReference>
<evidence type="ECO:0000256" key="7">
    <source>
        <dbReference type="ARBA" id="ARBA00023268"/>
    </source>
</evidence>
<evidence type="ECO:0000256" key="4">
    <source>
        <dbReference type="ARBA" id="ARBA00022741"/>
    </source>
</evidence>
<comment type="similarity">
    <text evidence="10">In the C-terminal section; belongs to the cytidylyltransferase family.</text>
</comment>
<keyword evidence="14" id="KW-1185">Reference proteome</keyword>
<dbReference type="InterPro" id="IPR014729">
    <property type="entry name" value="Rossmann-like_a/b/a_fold"/>
</dbReference>
<comment type="function">
    <text evidence="10">Catalyzes the ADP transfer from ATP to D-glycero-beta-D-manno-heptose 1-phosphate, yielding ADP-D-glycero-beta-D-manno-heptose.</text>
</comment>
<dbReference type="Pfam" id="PF00294">
    <property type="entry name" value="PfkB"/>
    <property type="match status" value="2"/>
</dbReference>
<dbReference type="InterPro" id="IPR029056">
    <property type="entry name" value="Ribokinase-like"/>
</dbReference>
<proteinExistence type="inferred from homology"/>
<dbReference type="EMBL" id="BMNK01000007">
    <property type="protein sequence ID" value="GGP08973.1"/>
    <property type="molecule type" value="Genomic_DNA"/>
</dbReference>
<evidence type="ECO:0000256" key="6">
    <source>
        <dbReference type="ARBA" id="ARBA00022840"/>
    </source>
</evidence>
<comment type="subunit">
    <text evidence="10">Homodimer.</text>
</comment>
<feature type="domain" description="Cytidyltransferase-like" evidence="12">
    <location>
        <begin position="352"/>
        <end position="476"/>
    </location>
</feature>
<comment type="catalytic activity">
    <reaction evidence="9 10">
        <text>D-glycero-beta-D-manno-heptose 1-phosphate + ATP + H(+) = ADP-D-glycero-beta-D-manno-heptose + diphosphate</text>
        <dbReference type="Rhea" id="RHEA:27465"/>
        <dbReference type="ChEBI" id="CHEBI:15378"/>
        <dbReference type="ChEBI" id="CHEBI:30616"/>
        <dbReference type="ChEBI" id="CHEBI:33019"/>
        <dbReference type="ChEBI" id="CHEBI:59967"/>
        <dbReference type="ChEBI" id="CHEBI:61593"/>
        <dbReference type="EC" id="2.7.7.70"/>
    </reaction>
</comment>
<dbReference type="RefSeq" id="WP_225277215.1">
    <property type="nucleotide sequence ID" value="NZ_BMNK01000007.1"/>
</dbReference>
<dbReference type="GO" id="GO:0033786">
    <property type="term" value="F:heptose-1-phosphate adenylyltransferase activity"/>
    <property type="evidence" value="ECO:0007669"/>
    <property type="project" value="UniProtKB-UniRule"/>
</dbReference>
<evidence type="ECO:0000256" key="5">
    <source>
        <dbReference type="ARBA" id="ARBA00022777"/>
    </source>
</evidence>
<dbReference type="AlphaFoldDB" id="A0A918A8M4"/>
<comment type="catalytic activity">
    <reaction evidence="10">
        <text>D-glycero-beta-D-manno-heptose 7-phosphate + ATP = D-glycero-beta-D-manno-heptose 1,7-bisphosphate + ADP + H(+)</text>
        <dbReference type="Rhea" id="RHEA:27473"/>
        <dbReference type="ChEBI" id="CHEBI:15378"/>
        <dbReference type="ChEBI" id="CHEBI:30616"/>
        <dbReference type="ChEBI" id="CHEBI:60204"/>
        <dbReference type="ChEBI" id="CHEBI:60208"/>
        <dbReference type="ChEBI" id="CHEBI:456216"/>
        <dbReference type="EC" id="2.7.1.167"/>
    </reaction>
</comment>
<feature type="binding site" evidence="10">
    <location>
        <begin position="198"/>
        <end position="201"/>
    </location>
    <ligand>
        <name>ATP</name>
        <dbReference type="ChEBI" id="CHEBI:30616"/>
    </ligand>
</feature>
<dbReference type="InterPro" id="IPR002173">
    <property type="entry name" value="Carboh/pur_kinase_PfkB_CS"/>
</dbReference>
<keyword evidence="7 10" id="KW-0511">Multifunctional enzyme</keyword>
<evidence type="ECO:0000256" key="3">
    <source>
        <dbReference type="ARBA" id="ARBA00022695"/>
    </source>
</evidence>
<feature type="domain" description="Carbohydrate kinase PfkB" evidence="11">
    <location>
        <begin position="194"/>
        <end position="311"/>
    </location>
</feature>
<name>A0A918A8M4_9ACTN</name>
<evidence type="ECO:0000256" key="1">
    <source>
        <dbReference type="ARBA" id="ARBA00004713"/>
    </source>
</evidence>
<feature type="region of interest" description="Cytidylyltransferase" evidence="10">
    <location>
        <begin position="352"/>
        <end position="491"/>
    </location>
</feature>
<dbReference type="SUPFAM" id="SSF52374">
    <property type="entry name" value="Nucleotidylyl transferase"/>
    <property type="match status" value="1"/>
</dbReference>
<gene>
    <name evidence="10 13" type="primary">hldE</name>
    <name evidence="13" type="ORF">GCM10012278_42820</name>
</gene>
<comment type="function">
    <text evidence="10">Catalyzes the phosphorylation of D-glycero-D-manno-heptose 7-phosphate at the C-1 position to selectively form D-glycero-beta-D-manno-heptose-1,7-bisphosphate.</text>
</comment>
<reference evidence="13" key="1">
    <citation type="journal article" date="2014" name="Int. J. Syst. Evol. Microbiol.">
        <title>Complete genome sequence of Corynebacterium casei LMG S-19264T (=DSM 44701T), isolated from a smear-ripened cheese.</title>
        <authorList>
            <consortium name="US DOE Joint Genome Institute (JGI-PGF)"/>
            <person name="Walter F."/>
            <person name="Albersmeier A."/>
            <person name="Kalinowski J."/>
            <person name="Ruckert C."/>
        </authorList>
    </citation>
    <scope>NUCLEOTIDE SEQUENCE</scope>
    <source>
        <strain evidence="13">CGMCC 4.7430</strain>
    </source>
</reference>
<evidence type="ECO:0000256" key="9">
    <source>
        <dbReference type="ARBA" id="ARBA00047428"/>
    </source>
</evidence>
<dbReference type="InterPro" id="IPR023030">
    <property type="entry name" value="Bifunc_HldE"/>
</dbReference>
<evidence type="ECO:0000313" key="13">
    <source>
        <dbReference type="EMBL" id="GGP08973.1"/>
    </source>
</evidence>
<dbReference type="NCBIfam" id="TIGR00125">
    <property type="entry name" value="cyt_tran_rel"/>
    <property type="match status" value="1"/>
</dbReference>
<comment type="pathway">
    <text evidence="10">Nucleotide-sugar biosynthesis; ADP-L-glycero-beta-D-manno-heptose biosynthesis; ADP-L-glycero-beta-D-manno-heptose from D-glycero-beta-D-manno-heptose 7-phosphate: step 3/4.</text>
</comment>
<evidence type="ECO:0000259" key="12">
    <source>
        <dbReference type="Pfam" id="PF01467"/>
    </source>
</evidence>